<dbReference type="PIRSF" id="PIRSF000114">
    <property type="entry name" value="Glycerol-3-P_dh"/>
    <property type="match status" value="1"/>
</dbReference>
<dbReference type="Pfam" id="PF01210">
    <property type="entry name" value="NAD_Gly3P_dh_N"/>
    <property type="match status" value="1"/>
</dbReference>
<dbReference type="NCBIfam" id="NF000940">
    <property type="entry name" value="PRK00094.1-2"/>
    <property type="match status" value="1"/>
</dbReference>
<feature type="binding site" evidence="16">
    <location>
        <position position="139"/>
    </location>
    <ligand>
        <name>NAD(+)</name>
        <dbReference type="ChEBI" id="CHEBI:57540"/>
    </ligand>
</feature>
<feature type="binding site" evidence="13">
    <location>
        <position position="13"/>
    </location>
    <ligand>
        <name>NADPH</name>
        <dbReference type="ChEBI" id="CHEBI:57783"/>
    </ligand>
</feature>
<keyword evidence="22" id="KW-1185">Reference proteome</keyword>
<evidence type="ECO:0000259" key="18">
    <source>
        <dbReference type="Pfam" id="PF01210"/>
    </source>
</evidence>
<evidence type="ECO:0000256" key="12">
    <source>
        <dbReference type="ARBA" id="ARBA00080511"/>
    </source>
</evidence>
<comment type="catalytic activity">
    <reaction evidence="13">
        <text>sn-glycerol 3-phosphate + NAD(+) = dihydroxyacetone phosphate + NADH + H(+)</text>
        <dbReference type="Rhea" id="RHEA:11092"/>
        <dbReference type="ChEBI" id="CHEBI:15378"/>
        <dbReference type="ChEBI" id="CHEBI:57540"/>
        <dbReference type="ChEBI" id="CHEBI:57597"/>
        <dbReference type="ChEBI" id="CHEBI:57642"/>
        <dbReference type="ChEBI" id="CHEBI:57945"/>
        <dbReference type="EC" id="1.1.1.94"/>
    </reaction>
</comment>
<feature type="active site" description="Proton acceptor" evidence="13 14">
    <location>
        <position position="190"/>
    </location>
</feature>
<dbReference type="RefSeq" id="WP_101302157.1">
    <property type="nucleotide sequence ID" value="NZ_CP025197.1"/>
</dbReference>
<feature type="binding site" evidence="13">
    <location>
        <position position="137"/>
    </location>
    <ligand>
        <name>sn-glycerol 3-phosphate</name>
        <dbReference type="ChEBI" id="CHEBI:57597"/>
    </ligand>
</feature>
<reference evidence="20 22" key="1">
    <citation type="submission" date="2017-12" db="EMBL/GenBank/DDBJ databases">
        <title>Complete genome sequence of Herbivorax saccincola GGR1, a novel Cellulosome-producing hydrolytic bacterium in a thermophilic biogas plant, established by Illumina and Nanopore MinION sequencing.</title>
        <authorList>
            <person name="Pechtl A."/>
            <person name="Ruckert C."/>
            <person name="Koeck D.E."/>
            <person name="Maus I."/>
            <person name="Winkler A."/>
            <person name="Kalinowski J."/>
            <person name="Puhler A."/>
            <person name="Schwarz W.W."/>
            <person name="Zverlov V.V."/>
            <person name="Schluter A."/>
            <person name="Liebl W."/>
        </authorList>
    </citation>
    <scope>NUCLEOTIDE SEQUENCE [LARGE SCALE GENOMIC DNA]</scope>
    <source>
        <strain evidence="20">GGR1</strain>
        <strain evidence="22">SR1</strain>
    </source>
</reference>
<dbReference type="GO" id="GO:0006650">
    <property type="term" value="P:glycerophospholipid metabolic process"/>
    <property type="evidence" value="ECO:0007669"/>
    <property type="project" value="UniProtKB-UniRule"/>
</dbReference>
<dbReference type="AlphaFoldDB" id="A0A2K9E8Y1"/>
<comment type="function">
    <text evidence="13">Catalyzes the reduction of the glycolytic intermediate dihydroxyacetone phosphate (DHAP) to sn-glycerol 3-phosphate (G3P), the key precursor for phospholipid synthesis.</text>
</comment>
<evidence type="ECO:0000256" key="15">
    <source>
        <dbReference type="PIRSR" id="PIRSR000114-2"/>
    </source>
</evidence>
<evidence type="ECO:0000256" key="14">
    <source>
        <dbReference type="PIRSR" id="PIRSR000114-1"/>
    </source>
</evidence>
<feature type="binding site" evidence="13">
    <location>
        <position position="107"/>
    </location>
    <ligand>
        <name>sn-glycerol 3-phosphate</name>
        <dbReference type="ChEBI" id="CHEBI:57597"/>
    </ligand>
</feature>
<accession>A0A2K9E8Y1</accession>
<name>A0A2K9E8Y1_9FIRM</name>
<dbReference type="HAMAP" id="MF_00394">
    <property type="entry name" value="NAD_Glyc3P_dehydrog"/>
    <property type="match status" value="1"/>
</dbReference>
<sequence length="332" mass="35750">MNKNISMIGAGSWGTALAILLAKSGYKVKMWSCFEDEIDMINNLREHKEKLPGIKIPEGVFCTGDIEESLHDSKIVVMVVPSHTIRENAKNISSYIKKDTIIVNCSKGIETETGLRLSQVICEEIPDANVVTLSGPSHAEEVANGIPTTVVAASEDIGAAEFIQDIFMTPLFRVYTNSDIVGVEIGGALKNVIALCAGISDGLGFGDNTKAALMTRGLAEISRLGISMGANPRTFAGLSGIGDLIVTCTSMHSRNRRAGILIGQGKTPEEAMKEVKMVVEGVTTTKAAYNLAKKRNVTMPITFEAYEVLFNGKDPGSTVNALMMRNKKDEMF</sequence>
<dbReference type="Proteomes" id="UP000233534">
    <property type="component" value="Chromosome"/>
</dbReference>
<evidence type="ECO:0000256" key="17">
    <source>
        <dbReference type="RuleBase" id="RU000437"/>
    </source>
</evidence>
<feature type="domain" description="Glycerol-3-phosphate dehydrogenase NAD-dependent C-terminal" evidence="19">
    <location>
        <begin position="179"/>
        <end position="319"/>
    </location>
</feature>
<organism evidence="20 22">
    <name type="scientific">Acetivibrio saccincola</name>
    <dbReference type="NCBI Taxonomy" id="1677857"/>
    <lineage>
        <taxon>Bacteria</taxon>
        <taxon>Bacillati</taxon>
        <taxon>Bacillota</taxon>
        <taxon>Clostridia</taxon>
        <taxon>Eubacteriales</taxon>
        <taxon>Oscillospiraceae</taxon>
        <taxon>Acetivibrio</taxon>
    </lineage>
</organism>
<comment type="similarity">
    <text evidence="1 13 17">Belongs to the NAD-dependent glycerol-3-phosphate dehydrogenase family.</text>
</comment>
<protein>
    <recommendedName>
        <fullName evidence="11 13">Glycerol-3-phosphate dehydrogenase [NAD(P)+]</fullName>
        <ecNumber evidence="10 13">1.1.1.94</ecNumber>
    </recommendedName>
    <alternativeName>
        <fullName evidence="13">NAD(P)(+)-dependent glycerol-3-phosphate dehydrogenase</fullName>
    </alternativeName>
    <alternativeName>
        <fullName evidence="12 13">NAD(P)H-dependent dihydroxyacetone-phosphate reductase</fullName>
    </alternativeName>
</protein>
<feature type="binding site" evidence="13">
    <location>
        <position position="253"/>
    </location>
    <ligand>
        <name>sn-glycerol 3-phosphate</name>
        <dbReference type="ChEBI" id="CHEBI:57597"/>
    </ligand>
</feature>
<keyword evidence="4 13" id="KW-0560">Oxidoreductase</keyword>
<dbReference type="OrthoDB" id="9812273at2"/>
<feature type="binding site" evidence="13">
    <location>
        <position position="139"/>
    </location>
    <ligand>
        <name>NADPH</name>
        <dbReference type="ChEBI" id="CHEBI:57783"/>
    </ligand>
</feature>
<dbReference type="SUPFAM" id="SSF51735">
    <property type="entry name" value="NAD(P)-binding Rossmann-fold domains"/>
    <property type="match status" value="1"/>
</dbReference>
<feature type="domain" description="Glycerol-3-phosphate dehydrogenase NAD-dependent N-terminal" evidence="18">
    <location>
        <begin position="5"/>
        <end position="157"/>
    </location>
</feature>
<dbReference type="FunFam" id="3.40.50.720:FF:000019">
    <property type="entry name" value="Glycerol-3-phosphate dehydrogenase [NAD(P)+]"/>
    <property type="match status" value="1"/>
</dbReference>
<keyword evidence="3 13" id="KW-0521">NADP</keyword>
<dbReference type="SUPFAM" id="SSF48179">
    <property type="entry name" value="6-phosphogluconate dehydrogenase C-terminal domain-like"/>
    <property type="match status" value="1"/>
</dbReference>
<keyword evidence="5 13" id="KW-0520">NAD</keyword>
<dbReference type="InterPro" id="IPR011128">
    <property type="entry name" value="G3P_DH_NAD-dep_N"/>
</dbReference>
<dbReference type="InterPro" id="IPR008927">
    <property type="entry name" value="6-PGluconate_DH-like_C_sf"/>
</dbReference>
<feature type="binding site" evidence="13">
    <location>
        <position position="190"/>
    </location>
    <ligand>
        <name>sn-glycerol 3-phosphate</name>
        <dbReference type="ChEBI" id="CHEBI:57597"/>
    </ligand>
</feature>
<evidence type="ECO:0000256" key="16">
    <source>
        <dbReference type="PIRSR" id="PIRSR000114-3"/>
    </source>
</evidence>
<dbReference type="KEGG" id="hsc:HVS_10805"/>
<keyword evidence="6 13" id="KW-0443">Lipid metabolism</keyword>
<dbReference type="GO" id="GO:0051287">
    <property type="term" value="F:NAD binding"/>
    <property type="evidence" value="ECO:0007669"/>
    <property type="project" value="InterPro"/>
</dbReference>
<evidence type="ECO:0000256" key="3">
    <source>
        <dbReference type="ARBA" id="ARBA00022857"/>
    </source>
</evidence>
<evidence type="ECO:0000313" key="22">
    <source>
        <dbReference type="Proteomes" id="UP000233534"/>
    </source>
</evidence>
<dbReference type="UniPathway" id="UPA00940"/>
<evidence type="ECO:0000256" key="8">
    <source>
        <dbReference type="ARBA" id="ARBA00023264"/>
    </source>
</evidence>
<dbReference type="EC" id="1.1.1.94" evidence="10 13"/>
<dbReference type="InterPro" id="IPR036291">
    <property type="entry name" value="NAD(P)-bd_dom_sf"/>
</dbReference>
<dbReference type="GO" id="GO:0047952">
    <property type="term" value="F:glycerol-3-phosphate dehydrogenase [NAD(P)+] activity"/>
    <property type="evidence" value="ECO:0007669"/>
    <property type="project" value="UniProtKB-UniRule"/>
</dbReference>
<keyword evidence="8 13" id="KW-1208">Phospholipid metabolism</keyword>
<feature type="binding site" evidence="13">
    <location>
        <position position="278"/>
    </location>
    <ligand>
        <name>NADPH</name>
        <dbReference type="ChEBI" id="CHEBI:57783"/>
    </ligand>
</feature>
<evidence type="ECO:0000256" key="7">
    <source>
        <dbReference type="ARBA" id="ARBA00023209"/>
    </source>
</evidence>
<feature type="binding site" evidence="13">
    <location>
        <position position="107"/>
    </location>
    <ligand>
        <name>NADPH</name>
        <dbReference type="ChEBI" id="CHEBI:57783"/>
    </ligand>
</feature>
<dbReference type="PRINTS" id="PR00077">
    <property type="entry name" value="GPDHDRGNASE"/>
</dbReference>
<feature type="binding site" evidence="16">
    <location>
        <position position="254"/>
    </location>
    <ligand>
        <name>NAD(+)</name>
        <dbReference type="ChEBI" id="CHEBI:57540"/>
    </ligand>
</feature>
<comment type="pathway">
    <text evidence="13">Membrane lipid metabolism; glycerophospholipid metabolism.</text>
</comment>
<dbReference type="EMBL" id="NEMB01000003">
    <property type="protein sequence ID" value="PQQ67944.1"/>
    <property type="molecule type" value="Genomic_DNA"/>
</dbReference>
<evidence type="ECO:0000256" key="11">
    <source>
        <dbReference type="ARBA" id="ARBA00069372"/>
    </source>
</evidence>
<evidence type="ECO:0000256" key="2">
    <source>
        <dbReference type="ARBA" id="ARBA00022516"/>
    </source>
</evidence>
<evidence type="ECO:0000256" key="4">
    <source>
        <dbReference type="ARBA" id="ARBA00023002"/>
    </source>
</evidence>
<dbReference type="PROSITE" id="PS00957">
    <property type="entry name" value="NAD_G3PDH"/>
    <property type="match status" value="1"/>
</dbReference>
<comment type="catalytic activity">
    <reaction evidence="9">
        <text>sn-glycerol 3-phosphate + NADP(+) = dihydroxyacetone phosphate + NADPH + H(+)</text>
        <dbReference type="Rhea" id="RHEA:11096"/>
        <dbReference type="ChEBI" id="CHEBI:15378"/>
        <dbReference type="ChEBI" id="CHEBI:57597"/>
        <dbReference type="ChEBI" id="CHEBI:57642"/>
        <dbReference type="ChEBI" id="CHEBI:57783"/>
        <dbReference type="ChEBI" id="CHEBI:58349"/>
        <dbReference type="EC" id="1.1.1.94"/>
    </reaction>
    <physiologicalReaction direction="right-to-left" evidence="9">
        <dbReference type="Rhea" id="RHEA:11098"/>
    </physiologicalReaction>
</comment>
<keyword evidence="7 13" id="KW-0594">Phospholipid biosynthesis</keyword>
<evidence type="ECO:0000313" key="21">
    <source>
        <dbReference type="EMBL" id="PQQ67944.1"/>
    </source>
</evidence>
<dbReference type="Gene3D" id="1.10.1040.10">
    <property type="entry name" value="N-(1-d-carboxylethyl)-l-norvaline Dehydrogenase, domain 2"/>
    <property type="match status" value="1"/>
</dbReference>
<dbReference type="InterPro" id="IPR006168">
    <property type="entry name" value="G3P_DH_NAD-dep"/>
</dbReference>
<dbReference type="GO" id="GO:0008654">
    <property type="term" value="P:phospholipid biosynthetic process"/>
    <property type="evidence" value="ECO:0007669"/>
    <property type="project" value="UniProtKB-KW"/>
</dbReference>
<feature type="binding site" evidence="15">
    <location>
        <position position="107"/>
    </location>
    <ligand>
        <name>substrate</name>
    </ligand>
</feature>
<feature type="binding site" evidence="13">
    <location>
        <position position="135"/>
    </location>
    <ligand>
        <name>sn-glycerol 3-phosphate</name>
        <dbReference type="ChEBI" id="CHEBI:57597"/>
    </ligand>
</feature>
<dbReference type="NCBIfam" id="NF000941">
    <property type="entry name" value="PRK00094.1-3"/>
    <property type="match status" value="1"/>
</dbReference>
<dbReference type="InterPro" id="IPR013328">
    <property type="entry name" value="6PGD_dom2"/>
</dbReference>
<evidence type="ECO:0000313" key="23">
    <source>
        <dbReference type="Proteomes" id="UP000239720"/>
    </source>
</evidence>
<evidence type="ECO:0000256" key="10">
    <source>
        <dbReference type="ARBA" id="ARBA00066687"/>
    </source>
</evidence>
<dbReference type="PANTHER" id="PTHR11728:SF1">
    <property type="entry name" value="GLYCEROL-3-PHOSPHATE DEHYDROGENASE [NAD(+)] 2, CHLOROPLASTIC"/>
    <property type="match status" value="1"/>
</dbReference>
<keyword evidence="13" id="KW-0963">Cytoplasm</keyword>
<feature type="binding site" evidence="15">
    <location>
        <begin position="254"/>
        <end position="255"/>
    </location>
    <ligand>
        <name>substrate</name>
    </ligand>
</feature>
<feature type="binding site" evidence="13">
    <location>
        <position position="255"/>
    </location>
    <ligand>
        <name>sn-glycerol 3-phosphate</name>
        <dbReference type="ChEBI" id="CHEBI:57597"/>
    </ligand>
</feature>
<proteinExistence type="inferred from homology"/>
<feature type="binding site" evidence="13">
    <location>
        <position position="254"/>
    </location>
    <ligand>
        <name>NADPH</name>
        <dbReference type="ChEBI" id="CHEBI:57783"/>
    </ligand>
</feature>
<dbReference type="GO" id="GO:0046167">
    <property type="term" value="P:glycerol-3-phosphate biosynthetic process"/>
    <property type="evidence" value="ECO:0007669"/>
    <property type="project" value="UniProtKB-UniRule"/>
</dbReference>
<evidence type="ECO:0000256" key="6">
    <source>
        <dbReference type="ARBA" id="ARBA00023098"/>
    </source>
</evidence>
<dbReference type="PANTHER" id="PTHR11728">
    <property type="entry name" value="GLYCEROL-3-PHOSPHATE DEHYDROGENASE"/>
    <property type="match status" value="1"/>
</dbReference>
<dbReference type="GO" id="GO:0005975">
    <property type="term" value="P:carbohydrate metabolic process"/>
    <property type="evidence" value="ECO:0007669"/>
    <property type="project" value="InterPro"/>
</dbReference>
<feature type="binding site" evidence="13">
    <location>
        <position position="12"/>
    </location>
    <ligand>
        <name>NADPH</name>
        <dbReference type="ChEBI" id="CHEBI:57783"/>
    </ligand>
</feature>
<dbReference type="InterPro" id="IPR006109">
    <property type="entry name" value="G3P_DH_NAD-dep_C"/>
</dbReference>
<dbReference type="Proteomes" id="UP000239720">
    <property type="component" value="Unassembled WGS sequence"/>
</dbReference>
<comment type="caution">
    <text evidence="13">Lacks conserved residue(s) required for the propagation of feature annotation.</text>
</comment>
<evidence type="ECO:0000256" key="5">
    <source>
        <dbReference type="ARBA" id="ARBA00023027"/>
    </source>
</evidence>
<evidence type="ECO:0000256" key="9">
    <source>
        <dbReference type="ARBA" id="ARBA00052716"/>
    </source>
</evidence>
<dbReference type="FunFam" id="1.10.1040.10:FF:000001">
    <property type="entry name" value="Glycerol-3-phosphate dehydrogenase [NAD(P)+]"/>
    <property type="match status" value="1"/>
</dbReference>
<feature type="binding site" evidence="16">
    <location>
        <begin position="9"/>
        <end position="14"/>
    </location>
    <ligand>
        <name>NAD(+)</name>
        <dbReference type="ChEBI" id="CHEBI:57540"/>
    </ligand>
</feature>
<reference evidence="21 23" key="2">
    <citation type="journal article" date="2018" name="Syst. Appl. Microbiol.">
        <title>Characterization and high-quality draft genome sequence of Herbivorax saccincola A7, an anaerobic, alkaliphilic, thermophilic, cellulolytic, and xylanolytic bacterium.</title>
        <authorList>
            <person name="Aikawa S."/>
            <person name="Baramee S."/>
            <person name="Sermsathanaswadi J."/>
            <person name="Thianheng P."/>
            <person name="Tachaapaikoon C."/>
            <person name="Shikata A."/>
            <person name="Waeonukul R."/>
            <person name="Pason P."/>
            <person name="Ratanakhanokchai K."/>
            <person name="Kosugi A."/>
        </authorList>
    </citation>
    <scope>NUCLEOTIDE SEQUENCE [LARGE SCALE GENOMIC DNA]</scope>
    <source>
        <strain evidence="21 23">A7</strain>
    </source>
</reference>
<dbReference type="EMBL" id="CP025197">
    <property type="protein sequence ID" value="AUG58056.1"/>
    <property type="molecule type" value="Genomic_DNA"/>
</dbReference>
<keyword evidence="2 13" id="KW-0444">Lipid biosynthesis</keyword>
<evidence type="ECO:0000259" key="19">
    <source>
        <dbReference type="Pfam" id="PF07479"/>
    </source>
</evidence>
<evidence type="ECO:0000313" key="20">
    <source>
        <dbReference type="EMBL" id="AUG58056.1"/>
    </source>
</evidence>
<feature type="binding site" evidence="13">
    <location>
        <position position="280"/>
    </location>
    <ligand>
        <name>NADPH</name>
        <dbReference type="ChEBI" id="CHEBI:57783"/>
    </ligand>
</feature>
<evidence type="ECO:0000256" key="13">
    <source>
        <dbReference type="HAMAP-Rule" id="MF_00394"/>
    </source>
</evidence>
<comment type="subcellular location">
    <subcellularLocation>
        <location evidence="13">Cytoplasm</location>
    </subcellularLocation>
</comment>
<keyword evidence="13" id="KW-0547">Nucleotide-binding</keyword>
<feature type="binding site" evidence="13">
    <location>
        <position position="254"/>
    </location>
    <ligand>
        <name>sn-glycerol 3-phosphate</name>
        <dbReference type="ChEBI" id="CHEBI:57597"/>
    </ligand>
</feature>
<dbReference type="GO" id="GO:0005829">
    <property type="term" value="C:cytosol"/>
    <property type="evidence" value="ECO:0007669"/>
    <property type="project" value="TreeGrafter"/>
</dbReference>
<dbReference type="Gene3D" id="3.40.50.720">
    <property type="entry name" value="NAD(P)-binding Rossmann-like Domain"/>
    <property type="match status" value="1"/>
</dbReference>
<evidence type="ECO:0000256" key="1">
    <source>
        <dbReference type="ARBA" id="ARBA00011009"/>
    </source>
</evidence>
<dbReference type="Pfam" id="PF07479">
    <property type="entry name" value="NAD_Gly3P_dh_C"/>
    <property type="match status" value="1"/>
</dbReference>
<dbReference type="NCBIfam" id="NF000942">
    <property type="entry name" value="PRK00094.1-4"/>
    <property type="match status" value="1"/>
</dbReference>
<feature type="binding site" evidence="13">
    <location>
        <position position="243"/>
    </location>
    <ligand>
        <name>sn-glycerol 3-phosphate</name>
        <dbReference type="ChEBI" id="CHEBI:57597"/>
    </ligand>
</feature>
<dbReference type="GO" id="GO:0046168">
    <property type="term" value="P:glycerol-3-phosphate catabolic process"/>
    <property type="evidence" value="ECO:0007669"/>
    <property type="project" value="InterPro"/>
</dbReference>
<gene>
    <name evidence="13 20" type="primary">gpsA</name>
    <name evidence="21" type="ORF">B9R14_15035</name>
    <name evidence="20" type="ORF">HVS_10805</name>
</gene>